<organism evidence="2 3">
    <name type="scientific">Gonapodya prolifera (strain JEL478)</name>
    <name type="common">Monoblepharis prolifera</name>
    <dbReference type="NCBI Taxonomy" id="1344416"/>
    <lineage>
        <taxon>Eukaryota</taxon>
        <taxon>Fungi</taxon>
        <taxon>Fungi incertae sedis</taxon>
        <taxon>Chytridiomycota</taxon>
        <taxon>Chytridiomycota incertae sedis</taxon>
        <taxon>Monoblepharidomycetes</taxon>
        <taxon>Monoblepharidales</taxon>
        <taxon>Gonapodyaceae</taxon>
        <taxon>Gonapodya</taxon>
    </lineage>
</organism>
<evidence type="ECO:0000256" key="1">
    <source>
        <dbReference type="SAM" id="MobiDB-lite"/>
    </source>
</evidence>
<sequence>MIASGGHVQAQTVPPLSVIPNLTAIAGRGSLLLSVAQPTFRVLFSRLRTLVDSSQAMSEDAVEREVLEREAVFLSTLDATQHLLQANWDRSLRILEQNPDFEDLLCDAAAVATGPNLFADRFSRKTNNSDTSLLKQNSMSKIIAFFVQIVGNGPPHLVRLTLARVESFSGVLRFSKVLFANPHVLDNFQANFTTYIATVLICSECKSATKNLVCVSLPSFARNCASAAQSNAPGHHAHQEKQLQSTVQPTSRRIPADASDVTWFGTVTCSARRRTGTFTSIFVERRIYLLGGRLLGARGNGTALLET</sequence>
<protein>
    <submittedName>
        <fullName evidence="2">Uncharacterized protein</fullName>
    </submittedName>
</protein>
<dbReference type="AlphaFoldDB" id="A0A139AIU1"/>
<evidence type="ECO:0000313" key="3">
    <source>
        <dbReference type="Proteomes" id="UP000070544"/>
    </source>
</evidence>
<feature type="compositionally biased region" description="Polar residues" evidence="1">
    <location>
        <begin position="242"/>
        <end position="251"/>
    </location>
</feature>
<reference evidence="2 3" key="1">
    <citation type="journal article" date="2015" name="Genome Biol. Evol.">
        <title>Phylogenomic analyses indicate that early fungi evolved digesting cell walls of algal ancestors of land plants.</title>
        <authorList>
            <person name="Chang Y."/>
            <person name="Wang S."/>
            <person name="Sekimoto S."/>
            <person name="Aerts A.L."/>
            <person name="Choi C."/>
            <person name="Clum A."/>
            <person name="LaButti K.M."/>
            <person name="Lindquist E.A."/>
            <person name="Yee Ngan C."/>
            <person name="Ohm R.A."/>
            <person name="Salamov A.A."/>
            <person name="Grigoriev I.V."/>
            <person name="Spatafora J.W."/>
            <person name="Berbee M.L."/>
        </authorList>
    </citation>
    <scope>NUCLEOTIDE SEQUENCE [LARGE SCALE GENOMIC DNA]</scope>
    <source>
        <strain evidence="2 3">JEL478</strain>
    </source>
</reference>
<proteinExistence type="predicted"/>
<evidence type="ECO:0000313" key="2">
    <source>
        <dbReference type="EMBL" id="KXS16716.1"/>
    </source>
</evidence>
<keyword evidence="3" id="KW-1185">Reference proteome</keyword>
<gene>
    <name evidence="2" type="ORF">M427DRAFT_289328</name>
</gene>
<accession>A0A139AIU1</accession>
<dbReference type="Proteomes" id="UP000070544">
    <property type="component" value="Unassembled WGS sequence"/>
</dbReference>
<dbReference type="EMBL" id="KQ965751">
    <property type="protein sequence ID" value="KXS16716.1"/>
    <property type="molecule type" value="Genomic_DNA"/>
</dbReference>
<name>A0A139AIU1_GONPJ</name>
<feature type="region of interest" description="Disordered" evidence="1">
    <location>
        <begin position="231"/>
        <end position="254"/>
    </location>
</feature>